<organism evidence="18 19">
    <name type="scientific">Ananas comosus</name>
    <name type="common">Pineapple</name>
    <name type="synonym">Ananas ananas</name>
    <dbReference type="NCBI Taxonomy" id="4615"/>
    <lineage>
        <taxon>Eukaryota</taxon>
        <taxon>Viridiplantae</taxon>
        <taxon>Streptophyta</taxon>
        <taxon>Embryophyta</taxon>
        <taxon>Tracheophyta</taxon>
        <taxon>Spermatophyta</taxon>
        <taxon>Magnoliopsida</taxon>
        <taxon>Liliopsida</taxon>
        <taxon>Poales</taxon>
        <taxon>Bromeliaceae</taxon>
        <taxon>Bromelioideae</taxon>
        <taxon>Ananas</taxon>
    </lineage>
</organism>
<dbReference type="Gene3D" id="3.30.40.10">
    <property type="entry name" value="Zinc/RING finger domain, C3HC4 (zinc finger)"/>
    <property type="match status" value="1"/>
</dbReference>
<feature type="region of interest" description="Disordered" evidence="15">
    <location>
        <begin position="151"/>
        <end position="172"/>
    </location>
</feature>
<feature type="compositionally biased region" description="Low complexity" evidence="15">
    <location>
        <begin position="195"/>
        <end position="208"/>
    </location>
</feature>
<evidence type="ECO:0000256" key="4">
    <source>
        <dbReference type="ARBA" id="ARBA00012483"/>
    </source>
</evidence>
<keyword evidence="5" id="KW-0808">Transferase</keyword>
<dbReference type="GO" id="GO:0016020">
    <property type="term" value="C:membrane"/>
    <property type="evidence" value="ECO:0007669"/>
    <property type="project" value="UniProtKB-SubCell"/>
</dbReference>
<dbReference type="CDD" id="cd16461">
    <property type="entry name" value="RING-H2_EL5-like"/>
    <property type="match status" value="1"/>
</dbReference>
<keyword evidence="7" id="KW-0479">Metal-binding</keyword>
<dbReference type="InterPro" id="IPR001841">
    <property type="entry name" value="Znf_RING"/>
</dbReference>
<evidence type="ECO:0000256" key="5">
    <source>
        <dbReference type="ARBA" id="ARBA00022679"/>
    </source>
</evidence>
<dbReference type="PANTHER" id="PTHR46913">
    <property type="entry name" value="RING-H2 FINGER PROTEIN ATL16"/>
    <property type="match status" value="1"/>
</dbReference>
<comment type="caution">
    <text evidence="18">The sequence shown here is derived from an EMBL/GenBank/DDBJ whole genome shotgun (WGS) entry which is preliminary data.</text>
</comment>
<evidence type="ECO:0000256" key="3">
    <source>
        <dbReference type="ARBA" id="ARBA00004906"/>
    </source>
</evidence>
<dbReference type="GO" id="GO:0016567">
    <property type="term" value="P:protein ubiquitination"/>
    <property type="evidence" value="ECO:0007669"/>
    <property type="project" value="InterPro"/>
</dbReference>
<dbReference type="FunFam" id="3.30.40.10:FF:000475">
    <property type="entry name" value="RING-H2 finger protein ATL3"/>
    <property type="match status" value="1"/>
</dbReference>
<evidence type="ECO:0000256" key="9">
    <source>
        <dbReference type="ARBA" id="ARBA00022786"/>
    </source>
</evidence>
<comment type="similarity">
    <text evidence="13">Belongs to the RING-type zinc finger family. ATL subfamily.</text>
</comment>
<keyword evidence="11 16" id="KW-1133">Transmembrane helix</keyword>
<keyword evidence="10" id="KW-0862">Zinc</keyword>
<dbReference type="Pfam" id="PF13639">
    <property type="entry name" value="zf-RING_2"/>
    <property type="match status" value="1"/>
</dbReference>
<comment type="subcellular location">
    <subcellularLocation>
        <location evidence="2">Membrane</location>
        <topology evidence="2">Single-pass membrane protein</topology>
    </subcellularLocation>
</comment>
<dbReference type="InterPro" id="IPR044600">
    <property type="entry name" value="ATL1/ATL16-like"/>
</dbReference>
<keyword evidence="12 16" id="KW-0472">Membrane</keyword>
<gene>
    <name evidence="18" type="ORF">ACMD2_26878</name>
</gene>
<comment type="pathway">
    <text evidence="3">Protein modification; protein ubiquitination.</text>
</comment>
<evidence type="ECO:0000256" key="13">
    <source>
        <dbReference type="ARBA" id="ARBA00024209"/>
    </source>
</evidence>
<keyword evidence="8 14" id="KW-0863">Zinc-finger</keyword>
<evidence type="ECO:0000256" key="1">
    <source>
        <dbReference type="ARBA" id="ARBA00000900"/>
    </source>
</evidence>
<keyword evidence="9" id="KW-0833">Ubl conjugation pathway</keyword>
<accession>A0A199UP95</accession>
<protein>
    <recommendedName>
        <fullName evidence="4">RING-type E3 ubiquitin transferase</fullName>
        <ecNumber evidence="4">2.3.2.27</ecNumber>
    </recommendedName>
</protein>
<dbReference type="Proteomes" id="UP000092600">
    <property type="component" value="Unassembled WGS sequence"/>
</dbReference>
<keyword evidence="6 16" id="KW-0812">Transmembrane</keyword>
<name>A0A199UP95_ANACO</name>
<evidence type="ECO:0000313" key="19">
    <source>
        <dbReference type="Proteomes" id="UP000092600"/>
    </source>
</evidence>
<dbReference type="EC" id="2.3.2.27" evidence="4"/>
<comment type="catalytic activity">
    <reaction evidence="1">
        <text>S-ubiquitinyl-[E2 ubiquitin-conjugating enzyme]-L-cysteine + [acceptor protein]-L-lysine = [E2 ubiquitin-conjugating enzyme]-L-cysteine + N(6)-ubiquitinyl-[acceptor protein]-L-lysine.</text>
        <dbReference type="EC" id="2.3.2.27"/>
    </reaction>
</comment>
<evidence type="ECO:0000256" key="15">
    <source>
        <dbReference type="SAM" id="MobiDB-lite"/>
    </source>
</evidence>
<dbReference type="GO" id="GO:0061630">
    <property type="term" value="F:ubiquitin protein ligase activity"/>
    <property type="evidence" value="ECO:0007669"/>
    <property type="project" value="UniProtKB-EC"/>
</dbReference>
<evidence type="ECO:0000313" key="18">
    <source>
        <dbReference type="EMBL" id="OAY66471.1"/>
    </source>
</evidence>
<dbReference type="PANTHER" id="PTHR46913:SF1">
    <property type="entry name" value="RING-H2 FINGER PROTEIN ATL16"/>
    <property type="match status" value="1"/>
</dbReference>
<feature type="region of interest" description="Disordered" evidence="15">
    <location>
        <begin position="190"/>
        <end position="213"/>
    </location>
</feature>
<dbReference type="EMBL" id="LSRQ01006198">
    <property type="protein sequence ID" value="OAY66471.1"/>
    <property type="molecule type" value="Genomic_DNA"/>
</dbReference>
<evidence type="ECO:0000256" key="11">
    <source>
        <dbReference type="ARBA" id="ARBA00022989"/>
    </source>
</evidence>
<dbReference type="SUPFAM" id="SSF57850">
    <property type="entry name" value="RING/U-box"/>
    <property type="match status" value="1"/>
</dbReference>
<evidence type="ECO:0000256" key="8">
    <source>
        <dbReference type="ARBA" id="ARBA00022771"/>
    </source>
</evidence>
<sequence length="272" mass="29026">MAEEEASAPTNSAAAATISSEIMVAAVIFLFIVVAFIFVLYLYAKQYVGANPVLGRSRSRRRFVFATELAPRSGLHPDVLTALPVAAYRAENYKEGLECAVCLSEVSEGERIRLLPDCDHRFHVECIDMWFHSHSTCPLCRTLVTAQPDPAAGSAGIRRPQDVSGNGSSRESPALPTNVLFWGIQGGVSAQEGASSSSGSSSSSSSSSTRKEEGVLMIEIPRRCFPGLPAPISPPEEIKSPSMARLRSLKRLLSRGKQATGASCSPKGGDIV</sequence>
<evidence type="ECO:0000256" key="7">
    <source>
        <dbReference type="ARBA" id="ARBA00022723"/>
    </source>
</evidence>
<proteinExistence type="inferred from homology"/>
<dbReference type="PROSITE" id="PS50089">
    <property type="entry name" value="ZF_RING_2"/>
    <property type="match status" value="1"/>
</dbReference>
<feature type="domain" description="RING-type" evidence="17">
    <location>
        <begin position="99"/>
        <end position="141"/>
    </location>
</feature>
<dbReference type="SMART" id="SM00184">
    <property type="entry name" value="RING"/>
    <property type="match status" value="1"/>
</dbReference>
<evidence type="ECO:0000256" key="6">
    <source>
        <dbReference type="ARBA" id="ARBA00022692"/>
    </source>
</evidence>
<evidence type="ECO:0000259" key="17">
    <source>
        <dbReference type="PROSITE" id="PS50089"/>
    </source>
</evidence>
<evidence type="ECO:0000256" key="16">
    <source>
        <dbReference type="SAM" id="Phobius"/>
    </source>
</evidence>
<evidence type="ECO:0000256" key="2">
    <source>
        <dbReference type="ARBA" id="ARBA00004167"/>
    </source>
</evidence>
<evidence type="ECO:0000256" key="10">
    <source>
        <dbReference type="ARBA" id="ARBA00022833"/>
    </source>
</evidence>
<dbReference type="GO" id="GO:0008270">
    <property type="term" value="F:zinc ion binding"/>
    <property type="evidence" value="ECO:0007669"/>
    <property type="project" value="UniProtKB-KW"/>
</dbReference>
<evidence type="ECO:0000256" key="14">
    <source>
        <dbReference type="PROSITE-ProRule" id="PRU00175"/>
    </source>
</evidence>
<dbReference type="AlphaFoldDB" id="A0A199UP95"/>
<feature type="transmembrane region" description="Helical" evidence="16">
    <location>
        <begin position="22"/>
        <end position="44"/>
    </location>
</feature>
<reference evidence="18 19" key="1">
    <citation type="journal article" date="2016" name="DNA Res.">
        <title>The draft genome of MD-2 pineapple using hybrid error correction of long reads.</title>
        <authorList>
            <person name="Redwan R.M."/>
            <person name="Saidin A."/>
            <person name="Kumar S.V."/>
        </authorList>
    </citation>
    <scope>NUCLEOTIDE SEQUENCE [LARGE SCALE GENOMIC DNA]</scope>
    <source>
        <strain evidence="19">cv. MD2</strain>
        <tissue evidence="18">Leaf</tissue>
    </source>
</reference>
<dbReference type="InterPro" id="IPR013083">
    <property type="entry name" value="Znf_RING/FYVE/PHD"/>
</dbReference>
<evidence type="ECO:0000256" key="12">
    <source>
        <dbReference type="ARBA" id="ARBA00023136"/>
    </source>
</evidence>